<name>A0A8J3EKB0_9BACI</name>
<accession>A0A8J3EKB0</accession>
<sequence length="156" mass="18508">MEWNYSLFSYNAFMKEYMAKWKYRGDYHLGFAFQDAIRQLYKEQFSFLKKDAVVVPIPLSKERLHERKFNQAKMLAEFFPLPVKEILGRKHGEKQAKKSRKERIFSQNPFFITETLNKPVILVDDIYTTGTTLRHAAFLLKEHGCSRVFAFTLIRG</sequence>
<evidence type="ECO:0000313" key="4">
    <source>
        <dbReference type="Proteomes" id="UP000602050"/>
    </source>
</evidence>
<evidence type="ECO:0000256" key="1">
    <source>
        <dbReference type="ARBA" id="ARBA00008007"/>
    </source>
</evidence>
<dbReference type="InterPro" id="IPR000836">
    <property type="entry name" value="PRTase_dom"/>
</dbReference>
<dbReference type="Proteomes" id="UP000602050">
    <property type="component" value="Unassembled WGS sequence"/>
</dbReference>
<dbReference type="PANTHER" id="PTHR47505">
    <property type="entry name" value="DNA UTILIZATION PROTEIN YHGH"/>
    <property type="match status" value="1"/>
</dbReference>
<dbReference type="InterPro" id="IPR029057">
    <property type="entry name" value="PRTase-like"/>
</dbReference>
<organism evidence="3 4">
    <name type="scientific">Compostibacillus humi</name>
    <dbReference type="NCBI Taxonomy" id="1245525"/>
    <lineage>
        <taxon>Bacteria</taxon>
        <taxon>Bacillati</taxon>
        <taxon>Bacillota</taxon>
        <taxon>Bacilli</taxon>
        <taxon>Bacillales</taxon>
        <taxon>Bacillaceae</taxon>
        <taxon>Compostibacillus</taxon>
    </lineage>
</organism>
<proteinExistence type="inferred from homology"/>
<dbReference type="PANTHER" id="PTHR47505:SF1">
    <property type="entry name" value="DNA UTILIZATION PROTEIN YHGH"/>
    <property type="match status" value="1"/>
</dbReference>
<keyword evidence="4" id="KW-1185">Reference proteome</keyword>
<comment type="caution">
    <text evidence="3">The sequence shown here is derived from an EMBL/GenBank/DDBJ whole genome shotgun (WGS) entry which is preliminary data.</text>
</comment>
<gene>
    <name evidence="3" type="ORF">GCM10010978_15200</name>
</gene>
<dbReference type="Pfam" id="PF00156">
    <property type="entry name" value="Pribosyltran"/>
    <property type="match status" value="1"/>
</dbReference>
<dbReference type="Gene3D" id="3.40.50.2020">
    <property type="match status" value="1"/>
</dbReference>
<evidence type="ECO:0000259" key="2">
    <source>
        <dbReference type="Pfam" id="PF00156"/>
    </source>
</evidence>
<dbReference type="InterPro" id="IPR051910">
    <property type="entry name" value="ComF/GntX_DNA_util-trans"/>
</dbReference>
<dbReference type="AlphaFoldDB" id="A0A8J3EKB0"/>
<reference evidence="3" key="2">
    <citation type="submission" date="2020-09" db="EMBL/GenBank/DDBJ databases">
        <authorList>
            <person name="Sun Q."/>
            <person name="Zhou Y."/>
        </authorList>
    </citation>
    <scope>NUCLEOTIDE SEQUENCE</scope>
    <source>
        <strain evidence="3">CGMCC 1.12360</strain>
    </source>
</reference>
<reference evidence="3" key="1">
    <citation type="journal article" date="2014" name="Int. J. Syst. Evol. Microbiol.">
        <title>Complete genome sequence of Corynebacterium casei LMG S-19264T (=DSM 44701T), isolated from a smear-ripened cheese.</title>
        <authorList>
            <consortium name="US DOE Joint Genome Institute (JGI-PGF)"/>
            <person name="Walter F."/>
            <person name="Albersmeier A."/>
            <person name="Kalinowski J."/>
            <person name="Ruckert C."/>
        </authorList>
    </citation>
    <scope>NUCLEOTIDE SEQUENCE</scope>
    <source>
        <strain evidence="3">CGMCC 1.12360</strain>
    </source>
</reference>
<dbReference type="EMBL" id="BMEV01000023">
    <property type="protein sequence ID" value="GGH75388.1"/>
    <property type="molecule type" value="Genomic_DNA"/>
</dbReference>
<evidence type="ECO:0000313" key="3">
    <source>
        <dbReference type="EMBL" id="GGH75388.1"/>
    </source>
</evidence>
<dbReference type="CDD" id="cd06223">
    <property type="entry name" value="PRTases_typeI"/>
    <property type="match status" value="1"/>
</dbReference>
<comment type="similarity">
    <text evidence="1">Belongs to the ComF/GntX family.</text>
</comment>
<feature type="domain" description="Phosphoribosyltransferase" evidence="2">
    <location>
        <begin position="80"/>
        <end position="155"/>
    </location>
</feature>
<dbReference type="SUPFAM" id="SSF53271">
    <property type="entry name" value="PRTase-like"/>
    <property type="match status" value="1"/>
</dbReference>
<protein>
    <recommendedName>
        <fullName evidence="2">Phosphoribosyltransferase domain-containing protein</fullName>
    </recommendedName>
</protein>